<dbReference type="SMART" id="SM00271">
    <property type="entry name" value="DnaJ"/>
    <property type="match status" value="1"/>
</dbReference>
<dbReference type="PANTHER" id="PTHR43096">
    <property type="entry name" value="DNAJ HOMOLOG 1, MITOCHONDRIAL-RELATED"/>
    <property type="match status" value="1"/>
</dbReference>
<dbReference type="KEGG" id="tmai:FVE67_01290"/>
<dbReference type="Gene3D" id="2.60.260.20">
    <property type="entry name" value="Urease metallochaperone UreE, N-terminal domain"/>
    <property type="match status" value="2"/>
</dbReference>
<feature type="domain" description="J" evidence="9">
    <location>
        <begin position="5"/>
        <end position="71"/>
    </location>
</feature>
<dbReference type="CDD" id="cd10719">
    <property type="entry name" value="DnaJ_zf"/>
    <property type="match status" value="1"/>
</dbReference>
<name>A0A6H1WQS4_9BACT</name>
<evidence type="ECO:0000313" key="11">
    <source>
        <dbReference type="EMBL" id="QJA05509.1"/>
    </source>
</evidence>
<dbReference type="Proteomes" id="UP000501253">
    <property type="component" value="Chromosome"/>
</dbReference>
<organism evidence="11 12">
    <name type="scientific">Thermosulfurimonas marina</name>
    <dbReference type="NCBI Taxonomy" id="2047767"/>
    <lineage>
        <taxon>Bacteria</taxon>
        <taxon>Pseudomonadati</taxon>
        <taxon>Thermodesulfobacteriota</taxon>
        <taxon>Thermodesulfobacteria</taxon>
        <taxon>Thermodesulfobacteriales</taxon>
        <taxon>Thermodesulfobacteriaceae</taxon>
        <taxon>Thermosulfurimonas</taxon>
    </lineage>
</organism>
<protein>
    <submittedName>
        <fullName evidence="11">J domain-containing protein</fullName>
    </submittedName>
</protein>
<dbReference type="CDD" id="cd10747">
    <property type="entry name" value="DnaJ_C"/>
    <property type="match status" value="1"/>
</dbReference>
<dbReference type="PROSITE" id="PS50076">
    <property type="entry name" value="DNAJ_2"/>
    <property type="match status" value="1"/>
</dbReference>
<dbReference type="Pfam" id="PF00226">
    <property type="entry name" value="DnaJ"/>
    <property type="match status" value="1"/>
</dbReference>
<dbReference type="GO" id="GO:0042026">
    <property type="term" value="P:protein refolding"/>
    <property type="evidence" value="ECO:0007669"/>
    <property type="project" value="TreeGrafter"/>
</dbReference>
<keyword evidence="5 8" id="KW-0862">Zinc</keyword>
<dbReference type="Gene3D" id="2.10.230.10">
    <property type="entry name" value="Heat shock protein DnaJ, cysteine-rich domain"/>
    <property type="match status" value="1"/>
</dbReference>
<proteinExistence type="predicted"/>
<keyword evidence="4 8" id="KW-0863">Zinc-finger</keyword>
<evidence type="ECO:0000256" key="1">
    <source>
        <dbReference type="ARBA" id="ARBA00022705"/>
    </source>
</evidence>
<dbReference type="Pfam" id="PF01556">
    <property type="entry name" value="DnaJ_C"/>
    <property type="match status" value="1"/>
</dbReference>
<evidence type="ECO:0000256" key="6">
    <source>
        <dbReference type="ARBA" id="ARBA00023016"/>
    </source>
</evidence>
<dbReference type="InterPro" id="IPR036869">
    <property type="entry name" value="J_dom_sf"/>
</dbReference>
<keyword evidence="1" id="KW-0235">DNA replication</keyword>
<dbReference type="InterPro" id="IPR001305">
    <property type="entry name" value="HSP_DnaJ_Cys-rich_dom"/>
</dbReference>
<evidence type="ECO:0000256" key="5">
    <source>
        <dbReference type="ARBA" id="ARBA00022833"/>
    </source>
</evidence>
<dbReference type="SUPFAM" id="SSF46565">
    <property type="entry name" value="Chaperone J-domain"/>
    <property type="match status" value="1"/>
</dbReference>
<dbReference type="InterPro" id="IPR008971">
    <property type="entry name" value="HSP40/DnaJ_pept-bd"/>
</dbReference>
<dbReference type="GO" id="GO:0051082">
    <property type="term" value="F:unfolded protein binding"/>
    <property type="evidence" value="ECO:0007669"/>
    <property type="project" value="InterPro"/>
</dbReference>
<dbReference type="InterPro" id="IPR001623">
    <property type="entry name" value="DnaJ_domain"/>
</dbReference>
<dbReference type="SUPFAM" id="SSF57938">
    <property type="entry name" value="DnaJ/Hsp40 cysteine-rich domain"/>
    <property type="match status" value="1"/>
</dbReference>
<evidence type="ECO:0000259" key="10">
    <source>
        <dbReference type="PROSITE" id="PS51188"/>
    </source>
</evidence>
<dbReference type="AlphaFoldDB" id="A0A6H1WQS4"/>
<dbReference type="Gene3D" id="1.10.287.110">
    <property type="entry name" value="DnaJ domain"/>
    <property type="match status" value="1"/>
</dbReference>
<dbReference type="PROSITE" id="PS51188">
    <property type="entry name" value="ZF_CR"/>
    <property type="match status" value="1"/>
</dbReference>
<evidence type="ECO:0000313" key="12">
    <source>
        <dbReference type="Proteomes" id="UP000501253"/>
    </source>
</evidence>
<keyword evidence="2 8" id="KW-0479">Metal-binding</keyword>
<dbReference type="Pfam" id="PF00684">
    <property type="entry name" value="DnaJ_CXXCXGXG"/>
    <property type="match status" value="1"/>
</dbReference>
<evidence type="ECO:0000256" key="4">
    <source>
        <dbReference type="ARBA" id="ARBA00022771"/>
    </source>
</evidence>
<dbReference type="PANTHER" id="PTHR43096:SF52">
    <property type="entry name" value="DNAJ HOMOLOG 1, MITOCHONDRIAL-RELATED"/>
    <property type="match status" value="1"/>
</dbReference>
<dbReference type="GO" id="GO:0006260">
    <property type="term" value="P:DNA replication"/>
    <property type="evidence" value="ECO:0007669"/>
    <property type="project" value="UniProtKB-KW"/>
</dbReference>
<dbReference type="InterPro" id="IPR036410">
    <property type="entry name" value="HSP_DnaJ_Cys-rich_dom_sf"/>
</dbReference>
<keyword evidence="3" id="KW-0677">Repeat</keyword>
<dbReference type="InterPro" id="IPR002939">
    <property type="entry name" value="DnaJ_C"/>
</dbReference>
<evidence type="ECO:0000256" key="3">
    <source>
        <dbReference type="ARBA" id="ARBA00022737"/>
    </source>
</evidence>
<reference evidence="11 12" key="1">
    <citation type="submission" date="2019-08" db="EMBL/GenBank/DDBJ databases">
        <title>Complete genome sequence of Thermosulfurimonas marina SU872T, an anaerobic thermophilic chemolithoautotrophic bacterium isolated from a shallow marine hydrothermal vent.</title>
        <authorList>
            <person name="Allioux M."/>
            <person name="Jebbar M."/>
            <person name="Slobodkina G."/>
            <person name="Slobodkin A."/>
            <person name="Moalic Y."/>
            <person name="Frolova A."/>
            <person name="Shao Z."/>
            <person name="Alain K."/>
        </authorList>
    </citation>
    <scope>NUCLEOTIDE SEQUENCE [LARGE SCALE GENOMIC DNA]</scope>
    <source>
        <strain evidence="11 12">SU872</strain>
    </source>
</reference>
<dbReference type="SUPFAM" id="SSF49493">
    <property type="entry name" value="HSP40/DnaJ peptide-binding domain"/>
    <property type="match status" value="1"/>
</dbReference>
<dbReference type="EMBL" id="CP042909">
    <property type="protein sequence ID" value="QJA05509.1"/>
    <property type="molecule type" value="Genomic_DNA"/>
</dbReference>
<evidence type="ECO:0000256" key="7">
    <source>
        <dbReference type="ARBA" id="ARBA00023186"/>
    </source>
</evidence>
<keyword evidence="7" id="KW-0143">Chaperone</keyword>
<evidence type="ECO:0000256" key="2">
    <source>
        <dbReference type="ARBA" id="ARBA00022723"/>
    </source>
</evidence>
<feature type="domain" description="CR-type" evidence="10">
    <location>
        <begin position="91"/>
        <end position="166"/>
    </location>
</feature>
<keyword evidence="6" id="KW-0346">Stress response</keyword>
<dbReference type="RefSeq" id="WP_168718874.1">
    <property type="nucleotide sequence ID" value="NZ_CP042909.1"/>
</dbReference>
<feature type="zinc finger region" description="CR-type" evidence="8">
    <location>
        <begin position="91"/>
        <end position="166"/>
    </location>
</feature>
<dbReference type="GO" id="GO:0008270">
    <property type="term" value="F:zinc ion binding"/>
    <property type="evidence" value="ECO:0007669"/>
    <property type="project" value="UniProtKB-KW"/>
</dbReference>
<sequence>MREGELLRILGLSPGAGWEEIRRAYLRRVKEWHPDRGGDPERYLRLQEAYQELRQRYGEGERVQILRERPGRGDYFLSFIELTIREAALGTEKRVRVPEEPVPCSHCGGGGRDPWGKKVRCEVCKGRGLVLEEGPYRSLCPRCRGEGEIWLSPCPQCRGKGEIRGEKEVLVHIPPGVREGDLLFVPRRPGGPGLDVYLEVLLRREEDLYFEGEDLVLRVRVPFWKAALGGKVQVETLEGPEEIELPRGLPSGARLVLSHRGPFGSDGRRGNLILQFEVWFPEAYPPKAQELLQEFYHLMEEAYGGAAGTQQ</sequence>
<evidence type="ECO:0000256" key="8">
    <source>
        <dbReference type="PROSITE-ProRule" id="PRU00546"/>
    </source>
</evidence>
<evidence type="ECO:0000259" key="9">
    <source>
        <dbReference type="PROSITE" id="PS50076"/>
    </source>
</evidence>
<keyword evidence="12" id="KW-1185">Reference proteome</keyword>
<dbReference type="GO" id="GO:0005737">
    <property type="term" value="C:cytoplasm"/>
    <property type="evidence" value="ECO:0007669"/>
    <property type="project" value="TreeGrafter"/>
</dbReference>
<dbReference type="GO" id="GO:0031072">
    <property type="term" value="F:heat shock protein binding"/>
    <property type="evidence" value="ECO:0007669"/>
    <property type="project" value="InterPro"/>
</dbReference>
<gene>
    <name evidence="11" type="ORF">FVE67_01290</name>
</gene>
<dbReference type="CDD" id="cd06257">
    <property type="entry name" value="DnaJ"/>
    <property type="match status" value="1"/>
</dbReference>
<accession>A0A6H1WQS4</accession>